<dbReference type="InParanoid" id="A2DJH7"/>
<evidence type="ECO:0000256" key="1">
    <source>
        <dbReference type="SAM" id="MobiDB-lite"/>
    </source>
</evidence>
<organism evidence="2 3">
    <name type="scientific">Trichomonas vaginalis (strain ATCC PRA-98 / G3)</name>
    <dbReference type="NCBI Taxonomy" id="412133"/>
    <lineage>
        <taxon>Eukaryota</taxon>
        <taxon>Metamonada</taxon>
        <taxon>Parabasalia</taxon>
        <taxon>Trichomonadida</taxon>
        <taxon>Trichomonadidae</taxon>
        <taxon>Trichomonas</taxon>
    </lineage>
</organism>
<dbReference type="SMR" id="A2DJH7"/>
<dbReference type="KEGG" id="tva:5464905"/>
<dbReference type="VEuPathDB" id="TrichDB:TVAG_100930"/>
<evidence type="ECO:0000313" key="2">
    <source>
        <dbReference type="EMBL" id="EAY19377.1"/>
    </source>
</evidence>
<sequence length="154" mass="17753">MDSKESAVISPAKFEKLKALAHLASSPQHKSKIPIPKNNKQKLPHLNKKVVKKRSINTERPSKIPQFSPDAKKKRQQSSQQQVKPPNVANKDYTSELNAIRERSIILRSKIDILREKRIMEVRSAQQNMEQIMDNQTGDYYQAMAKIFYNSKPN</sequence>
<feature type="compositionally biased region" description="Basic residues" evidence="1">
    <location>
        <begin position="39"/>
        <end position="55"/>
    </location>
</feature>
<name>A2DJH7_TRIV3</name>
<dbReference type="RefSeq" id="XP_001580363.1">
    <property type="nucleotide sequence ID" value="XM_001580313.1"/>
</dbReference>
<dbReference type="Proteomes" id="UP000001542">
    <property type="component" value="Unassembled WGS sequence"/>
</dbReference>
<dbReference type="EMBL" id="DS113208">
    <property type="protein sequence ID" value="EAY19377.1"/>
    <property type="molecule type" value="Genomic_DNA"/>
</dbReference>
<dbReference type="AlphaFoldDB" id="A2DJH7"/>
<protein>
    <submittedName>
        <fullName evidence="2">Uncharacterized protein</fullName>
    </submittedName>
</protein>
<keyword evidence="3" id="KW-1185">Reference proteome</keyword>
<reference evidence="2" key="1">
    <citation type="submission" date="2006-10" db="EMBL/GenBank/DDBJ databases">
        <authorList>
            <person name="Amadeo P."/>
            <person name="Zhao Q."/>
            <person name="Wortman J."/>
            <person name="Fraser-Liggett C."/>
            <person name="Carlton J."/>
        </authorList>
    </citation>
    <scope>NUCLEOTIDE SEQUENCE</scope>
    <source>
        <strain evidence="2">G3</strain>
    </source>
</reference>
<feature type="region of interest" description="Disordered" evidence="1">
    <location>
        <begin position="22"/>
        <end position="95"/>
    </location>
</feature>
<dbReference type="VEuPathDB" id="TrichDB:TVAGG3_1036400"/>
<accession>A2DJH7</accession>
<gene>
    <name evidence="2" type="ORF">TVAG_100930</name>
</gene>
<proteinExistence type="predicted"/>
<evidence type="ECO:0000313" key="3">
    <source>
        <dbReference type="Proteomes" id="UP000001542"/>
    </source>
</evidence>
<reference evidence="2" key="2">
    <citation type="journal article" date="2007" name="Science">
        <title>Draft genome sequence of the sexually transmitted pathogen Trichomonas vaginalis.</title>
        <authorList>
            <person name="Carlton J.M."/>
            <person name="Hirt R.P."/>
            <person name="Silva J.C."/>
            <person name="Delcher A.L."/>
            <person name="Schatz M."/>
            <person name="Zhao Q."/>
            <person name="Wortman J.R."/>
            <person name="Bidwell S.L."/>
            <person name="Alsmark U.C.M."/>
            <person name="Besteiro S."/>
            <person name="Sicheritz-Ponten T."/>
            <person name="Noel C.J."/>
            <person name="Dacks J.B."/>
            <person name="Foster P.G."/>
            <person name="Simillion C."/>
            <person name="Van de Peer Y."/>
            <person name="Miranda-Saavedra D."/>
            <person name="Barton G.J."/>
            <person name="Westrop G.D."/>
            <person name="Mueller S."/>
            <person name="Dessi D."/>
            <person name="Fiori P.L."/>
            <person name="Ren Q."/>
            <person name="Paulsen I."/>
            <person name="Zhang H."/>
            <person name="Bastida-Corcuera F.D."/>
            <person name="Simoes-Barbosa A."/>
            <person name="Brown M.T."/>
            <person name="Hayes R.D."/>
            <person name="Mukherjee M."/>
            <person name="Okumura C.Y."/>
            <person name="Schneider R."/>
            <person name="Smith A.J."/>
            <person name="Vanacova S."/>
            <person name="Villalvazo M."/>
            <person name="Haas B.J."/>
            <person name="Pertea M."/>
            <person name="Feldblyum T.V."/>
            <person name="Utterback T.R."/>
            <person name="Shu C.L."/>
            <person name="Osoegawa K."/>
            <person name="de Jong P.J."/>
            <person name="Hrdy I."/>
            <person name="Horvathova L."/>
            <person name="Zubacova Z."/>
            <person name="Dolezal P."/>
            <person name="Malik S.B."/>
            <person name="Logsdon J.M. Jr."/>
            <person name="Henze K."/>
            <person name="Gupta A."/>
            <person name="Wang C.C."/>
            <person name="Dunne R.L."/>
            <person name="Upcroft J.A."/>
            <person name="Upcroft P."/>
            <person name="White O."/>
            <person name="Salzberg S.L."/>
            <person name="Tang P."/>
            <person name="Chiu C.-H."/>
            <person name="Lee Y.-S."/>
            <person name="Embley T.M."/>
            <person name="Coombs G.H."/>
            <person name="Mottram J.C."/>
            <person name="Tachezy J."/>
            <person name="Fraser-Liggett C.M."/>
            <person name="Johnson P.J."/>
        </authorList>
    </citation>
    <scope>NUCLEOTIDE SEQUENCE [LARGE SCALE GENOMIC DNA]</scope>
    <source>
        <strain evidence="2">G3</strain>
    </source>
</reference>